<accession>A0A1X7M609</accession>
<dbReference type="AlphaFoldDB" id="A0A1X7M609"/>
<dbReference type="EMBL" id="FXAT01000020">
    <property type="protein sequence ID" value="SMG61194.1"/>
    <property type="molecule type" value="Genomic_DNA"/>
</dbReference>
<dbReference type="PANTHER" id="PTHR35528">
    <property type="entry name" value="BLL1675 PROTEIN"/>
    <property type="match status" value="1"/>
</dbReference>
<evidence type="ECO:0000313" key="1">
    <source>
        <dbReference type="EMBL" id="SMG61194.1"/>
    </source>
</evidence>
<keyword evidence="2" id="KW-1185">Reference proteome</keyword>
<reference evidence="2" key="1">
    <citation type="submission" date="2017-04" db="EMBL/GenBank/DDBJ databases">
        <authorList>
            <person name="Varghese N."/>
            <person name="Submissions S."/>
        </authorList>
    </citation>
    <scope>NUCLEOTIDE SEQUENCE [LARGE SCALE GENOMIC DNA]</scope>
    <source>
        <strain evidence="2">LMG 29540</strain>
    </source>
</reference>
<sequence length="86" mass="9796">MKKRKVLHQGHRFPAVVISCAVRWHFRLSLSLRDIEELLLERGVVVTYETIRCWCEKFGTKFAQCAKAAQAGLHMASGRNVRGAAR</sequence>
<protein>
    <recommendedName>
        <fullName evidence="3">Transposase</fullName>
    </recommendedName>
</protein>
<evidence type="ECO:0008006" key="3">
    <source>
        <dbReference type="Google" id="ProtNLM"/>
    </source>
</evidence>
<dbReference type="PANTHER" id="PTHR35528:SF3">
    <property type="entry name" value="BLL1675 PROTEIN"/>
    <property type="match status" value="1"/>
</dbReference>
<name>A0A1X7M609_9BURK</name>
<dbReference type="STRING" id="1515439.SAMN06265784_12015"/>
<organism evidence="1 2">
    <name type="scientific">Paraburkholderia susongensis</name>
    <dbReference type="NCBI Taxonomy" id="1515439"/>
    <lineage>
        <taxon>Bacteria</taxon>
        <taxon>Pseudomonadati</taxon>
        <taxon>Pseudomonadota</taxon>
        <taxon>Betaproteobacteria</taxon>
        <taxon>Burkholderiales</taxon>
        <taxon>Burkholderiaceae</taxon>
        <taxon>Paraburkholderia</taxon>
    </lineage>
</organism>
<evidence type="ECO:0000313" key="2">
    <source>
        <dbReference type="Proteomes" id="UP000193228"/>
    </source>
</evidence>
<gene>
    <name evidence="1" type="ORF">SAMN06265784_12015</name>
</gene>
<dbReference type="Proteomes" id="UP000193228">
    <property type="component" value="Unassembled WGS sequence"/>
</dbReference>
<proteinExistence type="predicted"/>
<dbReference type="InterPro" id="IPR052183">
    <property type="entry name" value="IS_Transposase"/>
</dbReference>